<dbReference type="EMBL" id="CVQI01037717">
    <property type="protein sequence ID" value="CRK48629.1"/>
    <property type="molecule type" value="Genomic_DNA"/>
</dbReference>
<evidence type="ECO:0000313" key="4">
    <source>
        <dbReference type="EMBL" id="KAG7143670.1"/>
    </source>
</evidence>
<reference evidence="5" key="1">
    <citation type="submission" date="2015-05" db="EMBL/GenBank/DDBJ databases">
        <authorList>
            <person name="Fogelqvist Johan"/>
        </authorList>
    </citation>
    <scope>NUCLEOTIDE SEQUENCE [LARGE SCALE GENOMIC DNA]</scope>
</reference>
<gene>
    <name evidence="3" type="ORF">BN1723_008122</name>
    <name evidence="4" type="ORF">HYQ45_000087</name>
</gene>
<protein>
    <submittedName>
        <fullName evidence="3">Uncharacterized protein</fullName>
    </submittedName>
</protein>
<dbReference type="Proteomes" id="UP000689129">
    <property type="component" value="Unassembled WGS sequence"/>
</dbReference>
<dbReference type="AlphaFoldDB" id="A0A0G4NQD0"/>
<keyword evidence="2" id="KW-0732">Signal</keyword>
<dbReference type="Proteomes" id="UP000045706">
    <property type="component" value="Unassembled WGS sequence"/>
</dbReference>
<accession>A0A0G4NQD0</accession>
<dbReference type="EMBL" id="JAEMWZ010000002">
    <property type="protein sequence ID" value="KAG7143670.1"/>
    <property type="molecule type" value="Genomic_DNA"/>
</dbReference>
<evidence type="ECO:0000313" key="3">
    <source>
        <dbReference type="EMBL" id="CRK48629.1"/>
    </source>
</evidence>
<feature type="signal peptide" evidence="2">
    <location>
        <begin position="1"/>
        <end position="18"/>
    </location>
</feature>
<evidence type="ECO:0000256" key="2">
    <source>
        <dbReference type="SAM" id="SignalP"/>
    </source>
</evidence>
<organism evidence="3 5">
    <name type="scientific">Verticillium longisporum</name>
    <name type="common">Verticillium dahliae var. longisporum</name>
    <dbReference type="NCBI Taxonomy" id="100787"/>
    <lineage>
        <taxon>Eukaryota</taxon>
        <taxon>Fungi</taxon>
        <taxon>Dikarya</taxon>
        <taxon>Ascomycota</taxon>
        <taxon>Pezizomycotina</taxon>
        <taxon>Sordariomycetes</taxon>
        <taxon>Hypocreomycetidae</taxon>
        <taxon>Glomerellales</taxon>
        <taxon>Plectosphaerellaceae</taxon>
        <taxon>Verticillium</taxon>
    </lineage>
</organism>
<reference evidence="3" key="2">
    <citation type="submission" date="2015-05" db="EMBL/GenBank/DDBJ databases">
        <authorList>
            <person name="Wang D.B."/>
            <person name="Wang M."/>
        </authorList>
    </citation>
    <scope>NUCLEOTIDE SEQUENCE [LARGE SCALE GENOMIC DNA]</scope>
    <source>
        <strain evidence="3">VL2</strain>
    </source>
</reference>
<evidence type="ECO:0000256" key="1">
    <source>
        <dbReference type="SAM" id="MobiDB-lite"/>
    </source>
</evidence>
<feature type="chain" id="PRO_5044365867" evidence="2">
    <location>
        <begin position="19"/>
        <end position="221"/>
    </location>
</feature>
<proteinExistence type="predicted"/>
<sequence>MKSATSLFLAALVSSALSQEETSTVTQSIPATATSSGGAADGSAACAAPALSLLAALPTLPAEAASFALTAATASPSQDPCALTWPASLSSDVLGYESSVSSFVSDRSSELAALAADCTDLIDGPAGSAICSTEARHVFTGDGTTTTESVGYTVFPALATQQTSGTVTETETQTQTSTAETTGTETVTETGEDGDSLAGRAGANVYAVGALVGVLGVAAAL</sequence>
<reference evidence="4" key="3">
    <citation type="journal article" date="2021" name="Mol. Plant Pathol.">
        <title>A 20-kb lineage-specific genomic region tames virulence in pathogenic amphidiploid Verticillium longisporum.</title>
        <authorList>
            <person name="Harting R."/>
            <person name="Starke J."/>
            <person name="Kusch H."/>
            <person name="Poggeler S."/>
            <person name="Maurus I."/>
            <person name="Schluter R."/>
            <person name="Landesfeind M."/>
            <person name="Bulla I."/>
            <person name="Nowrousian M."/>
            <person name="de Jonge R."/>
            <person name="Stahlhut G."/>
            <person name="Hoff K.J."/>
            <person name="Asshauer K.P."/>
            <person name="Thurmer A."/>
            <person name="Stanke M."/>
            <person name="Daniel R."/>
            <person name="Morgenstern B."/>
            <person name="Thomma B.P.H.J."/>
            <person name="Kronstad J.W."/>
            <person name="Braus-Stromeyer S.A."/>
            <person name="Braus G.H."/>
        </authorList>
    </citation>
    <scope>NUCLEOTIDE SEQUENCE</scope>
    <source>
        <strain evidence="4">Vl32</strain>
    </source>
</reference>
<feature type="region of interest" description="Disordered" evidence="1">
    <location>
        <begin position="163"/>
        <end position="195"/>
    </location>
</feature>
<evidence type="ECO:0000313" key="5">
    <source>
        <dbReference type="Proteomes" id="UP000045706"/>
    </source>
</evidence>
<dbReference type="OrthoDB" id="4855853at2759"/>
<feature type="non-terminal residue" evidence="3">
    <location>
        <position position="221"/>
    </location>
</feature>
<name>A0A0G4NQD0_VERLO</name>
<feature type="compositionally biased region" description="Low complexity" evidence="1">
    <location>
        <begin position="163"/>
        <end position="189"/>
    </location>
</feature>